<dbReference type="SUPFAM" id="SSF49777">
    <property type="entry name" value="PEBP-like"/>
    <property type="match status" value="1"/>
</dbReference>
<dbReference type="PANTHER" id="PTHR11362:SF82">
    <property type="entry name" value="PHOSPHATIDYLETHANOLAMINE-BINDING PROTEIN 4"/>
    <property type="match status" value="1"/>
</dbReference>
<dbReference type="AlphaFoldDB" id="A0AB34K469"/>
<dbReference type="EMBL" id="JBGBPQ010000002">
    <property type="protein sequence ID" value="KAL1528860.1"/>
    <property type="molecule type" value="Genomic_DNA"/>
</dbReference>
<evidence type="ECO:0000313" key="2">
    <source>
        <dbReference type="EMBL" id="KAL1528860.1"/>
    </source>
</evidence>
<reference evidence="2 3" key="1">
    <citation type="journal article" date="2024" name="Science">
        <title>Giant polyketide synthase enzymes in the biosynthesis of giant marine polyether toxins.</title>
        <authorList>
            <person name="Fallon T.R."/>
            <person name="Shende V.V."/>
            <person name="Wierzbicki I.H."/>
            <person name="Pendleton A.L."/>
            <person name="Watervoot N.F."/>
            <person name="Auber R.P."/>
            <person name="Gonzalez D.J."/>
            <person name="Wisecaver J.H."/>
            <person name="Moore B.S."/>
        </authorList>
    </citation>
    <scope>NUCLEOTIDE SEQUENCE [LARGE SCALE GENOMIC DNA]</scope>
    <source>
        <strain evidence="2 3">12B1</strain>
    </source>
</reference>
<name>A0AB34K469_PRYPA</name>
<gene>
    <name evidence="2" type="ORF">AB1Y20_010183</name>
</gene>
<keyword evidence="1" id="KW-0812">Transmembrane</keyword>
<dbReference type="PANTHER" id="PTHR11362">
    <property type="entry name" value="PHOSPHATIDYLETHANOLAMINE-BINDING PROTEIN"/>
    <property type="match status" value="1"/>
</dbReference>
<dbReference type="Gene3D" id="3.90.280.10">
    <property type="entry name" value="PEBP-like"/>
    <property type="match status" value="1"/>
</dbReference>
<keyword evidence="1" id="KW-1133">Transmembrane helix</keyword>
<proteinExistence type="predicted"/>
<evidence type="ECO:0000313" key="3">
    <source>
        <dbReference type="Proteomes" id="UP001515480"/>
    </source>
</evidence>
<keyword evidence="3" id="KW-1185">Reference proteome</keyword>
<dbReference type="InterPro" id="IPR035810">
    <property type="entry name" value="PEBP_euk"/>
</dbReference>
<evidence type="ECO:0008006" key="4">
    <source>
        <dbReference type="Google" id="ProtNLM"/>
    </source>
</evidence>
<accession>A0AB34K469</accession>
<dbReference type="CDD" id="cd00866">
    <property type="entry name" value="PEBP_euk"/>
    <property type="match status" value="1"/>
</dbReference>
<dbReference type="Proteomes" id="UP001515480">
    <property type="component" value="Unassembled WGS sequence"/>
</dbReference>
<protein>
    <recommendedName>
        <fullName evidence="4">Phosphatidylethanolamine-binding protein</fullName>
    </recommendedName>
</protein>
<feature type="transmembrane region" description="Helical" evidence="1">
    <location>
        <begin position="25"/>
        <end position="42"/>
    </location>
</feature>
<organism evidence="2 3">
    <name type="scientific">Prymnesium parvum</name>
    <name type="common">Toxic golden alga</name>
    <dbReference type="NCBI Taxonomy" id="97485"/>
    <lineage>
        <taxon>Eukaryota</taxon>
        <taxon>Haptista</taxon>
        <taxon>Haptophyta</taxon>
        <taxon>Prymnesiophyceae</taxon>
        <taxon>Prymnesiales</taxon>
        <taxon>Prymnesiaceae</taxon>
        <taxon>Prymnesium</taxon>
    </lineage>
</organism>
<comment type="caution">
    <text evidence="2">The sequence shown here is derived from an EMBL/GenBank/DDBJ whole genome shotgun (WGS) entry which is preliminary data.</text>
</comment>
<evidence type="ECO:0000256" key="1">
    <source>
        <dbReference type="SAM" id="Phobius"/>
    </source>
</evidence>
<sequence length="227" mass="24974">MAEGLRPLRVPLLREGGTPHRSHRIAILLSTLIMCACILAVARSWRAGDLLFAVALRTFLMGRDDYNACGRAKLSMSLGATEVECGDAIEKLLSAESRNEALEQPPLFSFSSAEERSFYSLAIMNLDAPSSSNPSEREYRHLLVGNLLGGELKRGNVTQFHQLTPWEPPKAVGDSGPHRFVLLLFSEYGPSVNFEPIPADRARWNAQDWADGYGFGPPVASSLFILD</sequence>
<dbReference type="InterPro" id="IPR036610">
    <property type="entry name" value="PEBP-like_sf"/>
</dbReference>
<keyword evidence="1" id="KW-0472">Membrane</keyword>